<evidence type="ECO:0000259" key="4">
    <source>
        <dbReference type="Pfam" id="PF08028"/>
    </source>
</evidence>
<name>A0ABP8S2R8_9PSEU</name>
<dbReference type="SUPFAM" id="SSF56645">
    <property type="entry name" value="Acyl-CoA dehydrogenase NM domain-like"/>
    <property type="match status" value="1"/>
</dbReference>
<organism evidence="5 6">
    <name type="scientific">Pseudonocardia xishanensis</name>
    <dbReference type="NCBI Taxonomy" id="630995"/>
    <lineage>
        <taxon>Bacteria</taxon>
        <taxon>Bacillati</taxon>
        <taxon>Actinomycetota</taxon>
        <taxon>Actinomycetes</taxon>
        <taxon>Pseudonocardiales</taxon>
        <taxon>Pseudonocardiaceae</taxon>
        <taxon>Pseudonocardia</taxon>
    </lineage>
</organism>
<feature type="domain" description="Acyl-CoA dehydrogenase C-terminal" evidence="4">
    <location>
        <begin position="277"/>
        <end position="405"/>
    </location>
</feature>
<dbReference type="PANTHER" id="PTHR48083">
    <property type="entry name" value="MEDIUM-CHAIN SPECIFIC ACYL-COA DEHYDROGENASE, MITOCHONDRIAL-RELATED"/>
    <property type="match status" value="1"/>
</dbReference>
<gene>
    <name evidence="5" type="ORF">GCM10023175_65360</name>
</gene>
<evidence type="ECO:0000313" key="6">
    <source>
        <dbReference type="Proteomes" id="UP001501598"/>
    </source>
</evidence>
<keyword evidence="6" id="KW-1185">Reference proteome</keyword>
<dbReference type="InterPro" id="IPR050741">
    <property type="entry name" value="Acyl-CoA_dehydrogenase"/>
</dbReference>
<dbReference type="InterPro" id="IPR013786">
    <property type="entry name" value="AcylCoA_DH/ox_N"/>
</dbReference>
<feature type="domain" description="Acyl-CoA dehydrogenase/oxidase N-terminal" evidence="3">
    <location>
        <begin position="51"/>
        <end position="123"/>
    </location>
</feature>
<proteinExistence type="inferred from homology"/>
<keyword evidence="1" id="KW-0560">Oxidoreductase</keyword>
<evidence type="ECO:0000256" key="2">
    <source>
        <dbReference type="ARBA" id="ARBA00049661"/>
    </source>
</evidence>
<sequence length="428" mass="46129">MRPRTPASVRSTTIPTNGGHTIMTTIIDAPQQTTTQAAPDVAQKWVEVARSLAPLVESERRQGDEDTVVTTKLVQAWRQAGLYRLLQPSHHGGEGLDNVSYLRVAEEVSRQDASAGWVFGIHIIGTLFPGILLPADSYRELVGSDGGGTACGFAFGKIPGTAKPVDGGYLVQSEPMPFGSGTQRVDRVASALYLLDENGDNVLDEAGNPVVVNAYMDPENIEWLNNWQAAGLRGSGSGHYRVKEHVLESKWLSNAPGERPSGAIFATGFFPLVHMHHTGVALGVAKRAIEEIAKIAKGRRRGDIASLDEHPVFQHEFIRVDAEYRAARALVFQAYREIWAAAEEGTVTEVHSARVEQADLHLHRVLREIVSTVSVWAGSEAIPDGGVIARLNADTSVAVNHLALSPHQSGKIAPHLLEAARVESAPGS</sequence>
<dbReference type="Proteomes" id="UP001501598">
    <property type="component" value="Unassembled WGS sequence"/>
</dbReference>
<dbReference type="InterPro" id="IPR036250">
    <property type="entry name" value="AcylCo_DH-like_C"/>
</dbReference>
<evidence type="ECO:0000256" key="1">
    <source>
        <dbReference type="ARBA" id="ARBA00023002"/>
    </source>
</evidence>
<comment type="similarity">
    <text evidence="2">Belongs to the HpaH/HsaA monooxygenase family.</text>
</comment>
<dbReference type="PIRSF" id="PIRSF016578">
    <property type="entry name" value="HsaA"/>
    <property type="match status" value="1"/>
</dbReference>
<accession>A0ABP8S2R8</accession>
<reference evidence="6" key="1">
    <citation type="journal article" date="2019" name="Int. J. Syst. Evol. Microbiol.">
        <title>The Global Catalogue of Microorganisms (GCM) 10K type strain sequencing project: providing services to taxonomists for standard genome sequencing and annotation.</title>
        <authorList>
            <consortium name="The Broad Institute Genomics Platform"/>
            <consortium name="The Broad Institute Genome Sequencing Center for Infectious Disease"/>
            <person name="Wu L."/>
            <person name="Ma J."/>
        </authorList>
    </citation>
    <scope>NUCLEOTIDE SEQUENCE [LARGE SCALE GENOMIC DNA]</scope>
    <source>
        <strain evidence="6">JCM 17906</strain>
    </source>
</reference>
<comment type="caution">
    <text evidence="5">The sequence shown here is derived from an EMBL/GenBank/DDBJ whole genome shotgun (WGS) entry which is preliminary data.</text>
</comment>
<dbReference type="EMBL" id="BAABGT010000114">
    <property type="protein sequence ID" value="GAA4558703.1"/>
    <property type="molecule type" value="Genomic_DNA"/>
</dbReference>
<dbReference type="InterPro" id="IPR009100">
    <property type="entry name" value="AcylCoA_DH/oxidase_NM_dom_sf"/>
</dbReference>
<dbReference type="Gene3D" id="2.40.110.10">
    <property type="entry name" value="Butyryl-CoA Dehydrogenase, subunit A, domain 2"/>
    <property type="match status" value="1"/>
</dbReference>
<dbReference type="InterPro" id="IPR037069">
    <property type="entry name" value="AcylCoA_DH/ox_N_sf"/>
</dbReference>
<evidence type="ECO:0000259" key="3">
    <source>
        <dbReference type="Pfam" id="PF02771"/>
    </source>
</evidence>
<dbReference type="Gene3D" id="1.10.540.10">
    <property type="entry name" value="Acyl-CoA dehydrogenase/oxidase, N-terminal domain"/>
    <property type="match status" value="1"/>
</dbReference>
<protein>
    <submittedName>
        <fullName evidence="5">Acyl-CoA dehydrogenase family protein</fullName>
    </submittedName>
</protein>
<evidence type="ECO:0000313" key="5">
    <source>
        <dbReference type="EMBL" id="GAA4558703.1"/>
    </source>
</evidence>
<dbReference type="Pfam" id="PF08028">
    <property type="entry name" value="Acyl-CoA_dh_2"/>
    <property type="match status" value="1"/>
</dbReference>
<dbReference type="PANTHER" id="PTHR48083:SF5">
    <property type="entry name" value="NRGC PROTEIN"/>
    <property type="match status" value="1"/>
</dbReference>
<dbReference type="Gene3D" id="1.20.140.10">
    <property type="entry name" value="Butyryl-CoA Dehydrogenase, subunit A, domain 3"/>
    <property type="match status" value="1"/>
</dbReference>
<dbReference type="Pfam" id="PF02771">
    <property type="entry name" value="Acyl-CoA_dh_N"/>
    <property type="match status" value="1"/>
</dbReference>
<dbReference type="SUPFAM" id="SSF47203">
    <property type="entry name" value="Acyl-CoA dehydrogenase C-terminal domain-like"/>
    <property type="match status" value="1"/>
</dbReference>
<dbReference type="InterPro" id="IPR046373">
    <property type="entry name" value="Acyl-CoA_Oxase/DH_mid-dom_sf"/>
</dbReference>
<dbReference type="InterPro" id="IPR013107">
    <property type="entry name" value="Acyl-CoA_DH_C"/>
</dbReference>